<dbReference type="RefSeq" id="WP_189994769.1">
    <property type="nucleotide sequence ID" value="NZ_BMZS01000013.1"/>
</dbReference>
<sequence length="276" mass="29897">MNTASAISPSARRAQEYEPVWQELAAAVDARVAAGERNLSRVVSSVYHEWRGHDVARANGVAFGEVVALPRSALAGARRALIAQTVIAACRPDTSLIVELGSGPGLNLCDVFLGGGPPGAAYAGLELTRSGRDCLTKLAALDAGFDCEARFFDYHAPDLRLLDDHRGHLVVFTVHSIEQIREISGELFEQIIDRADRVSGIHFEPVGWQIEGRESGRYSSRAYAQSAGYNENLLQILSELESRSRLTVDSIVPDIFSHKAKNASTLVTWTTAGRAP</sequence>
<dbReference type="Proteomes" id="UP000630353">
    <property type="component" value="Unassembled WGS sequence"/>
</dbReference>
<accession>A0A918XXP6</accession>
<keyword evidence="2" id="KW-1185">Reference proteome</keyword>
<reference evidence="1" key="1">
    <citation type="journal article" date="2014" name="Int. J. Syst. Evol. Microbiol.">
        <title>Complete genome sequence of Corynebacterium casei LMG S-19264T (=DSM 44701T), isolated from a smear-ripened cheese.</title>
        <authorList>
            <consortium name="US DOE Joint Genome Institute (JGI-PGF)"/>
            <person name="Walter F."/>
            <person name="Albersmeier A."/>
            <person name="Kalinowski J."/>
            <person name="Ruckert C."/>
        </authorList>
    </citation>
    <scope>NUCLEOTIDE SEQUENCE</scope>
    <source>
        <strain evidence="1">KCTC 42651</strain>
    </source>
</reference>
<evidence type="ECO:0008006" key="3">
    <source>
        <dbReference type="Google" id="ProtNLM"/>
    </source>
</evidence>
<comment type="caution">
    <text evidence="1">The sequence shown here is derived from an EMBL/GenBank/DDBJ whole genome shotgun (WGS) entry which is preliminary data.</text>
</comment>
<evidence type="ECO:0000313" key="2">
    <source>
        <dbReference type="Proteomes" id="UP000630353"/>
    </source>
</evidence>
<evidence type="ECO:0000313" key="1">
    <source>
        <dbReference type="EMBL" id="GHD61770.1"/>
    </source>
</evidence>
<dbReference type="EMBL" id="BMZS01000013">
    <property type="protein sequence ID" value="GHD61770.1"/>
    <property type="molecule type" value="Genomic_DNA"/>
</dbReference>
<dbReference type="AlphaFoldDB" id="A0A918XXP6"/>
<gene>
    <name evidence="1" type="ORF">GCM10017083_49580</name>
</gene>
<proteinExistence type="predicted"/>
<organism evidence="1 2">
    <name type="scientific">Thalassobaculum fulvum</name>
    <dbReference type="NCBI Taxonomy" id="1633335"/>
    <lineage>
        <taxon>Bacteria</taxon>
        <taxon>Pseudomonadati</taxon>
        <taxon>Pseudomonadota</taxon>
        <taxon>Alphaproteobacteria</taxon>
        <taxon>Rhodospirillales</taxon>
        <taxon>Thalassobaculaceae</taxon>
        <taxon>Thalassobaculum</taxon>
    </lineage>
</organism>
<name>A0A918XXP6_9PROT</name>
<reference evidence="1" key="2">
    <citation type="submission" date="2020-09" db="EMBL/GenBank/DDBJ databases">
        <authorList>
            <person name="Sun Q."/>
            <person name="Kim S."/>
        </authorList>
    </citation>
    <scope>NUCLEOTIDE SEQUENCE</scope>
    <source>
        <strain evidence="1">KCTC 42651</strain>
    </source>
</reference>
<protein>
    <recommendedName>
        <fullName evidence="3">Methyltransferase domain-containing protein</fullName>
    </recommendedName>
</protein>